<feature type="transmembrane region" description="Helical" evidence="2">
    <location>
        <begin position="115"/>
        <end position="135"/>
    </location>
</feature>
<protein>
    <recommendedName>
        <fullName evidence="3">DUF7730 domain-containing protein</fullName>
    </recommendedName>
</protein>
<accession>A0AAX6MLE9</accession>
<comment type="caution">
    <text evidence="4">The sequence shown here is derived from an EMBL/GenBank/DDBJ whole genome shotgun (WGS) entry which is preliminary data.</text>
</comment>
<dbReference type="Pfam" id="PF24864">
    <property type="entry name" value="DUF7730"/>
    <property type="match status" value="1"/>
</dbReference>
<name>A0AAX6MLE9_9PEZI</name>
<evidence type="ECO:0000313" key="4">
    <source>
        <dbReference type="EMBL" id="KAK6953227.1"/>
    </source>
</evidence>
<feature type="compositionally biased region" description="Low complexity" evidence="1">
    <location>
        <begin position="10"/>
        <end position="23"/>
    </location>
</feature>
<feature type="domain" description="DUF7730" evidence="3">
    <location>
        <begin position="27"/>
        <end position="255"/>
    </location>
</feature>
<evidence type="ECO:0000256" key="2">
    <source>
        <dbReference type="SAM" id="Phobius"/>
    </source>
</evidence>
<keyword evidence="2" id="KW-0812">Transmembrane</keyword>
<proteinExistence type="predicted"/>
<evidence type="ECO:0000259" key="3">
    <source>
        <dbReference type="Pfam" id="PF24864"/>
    </source>
</evidence>
<feature type="region of interest" description="Disordered" evidence="1">
    <location>
        <begin position="1"/>
        <end position="26"/>
    </location>
</feature>
<dbReference type="InterPro" id="IPR056632">
    <property type="entry name" value="DUF7730"/>
</dbReference>
<dbReference type="AlphaFoldDB" id="A0AAX6MLE9"/>
<gene>
    <name evidence="4" type="ORF">Daesc_005527</name>
</gene>
<dbReference type="Proteomes" id="UP001369815">
    <property type="component" value="Unassembled WGS sequence"/>
</dbReference>
<organism evidence="4 5">
    <name type="scientific">Daldinia eschscholtzii</name>
    <dbReference type="NCBI Taxonomy" id="292717"/>
    <lineage>
        <taxon>Eukaryota</taxon>
        <taxon>Fungi</taxon>
        <taxon>Dikarya</taxon>
        <taxon>Ascomycota</taxon>
        <taxon>Pezizomycotina</taxon>
        <taxon>Sordariomycetes</taxon>
        <taxon>Xylariomycetidae</taxon>
        <taxon>Xylariales</taxon>
        <taxon>Hypoxylaceae</taxon>
        <taxon>Daldinia</taxon>
    </lineage>
</organism>
<reference evidence="4 5" key="1">
    <citation type="journal article" date="2024" name="Front Chem Biol">
        <title>Unveiling the potential of Daldinia eschscholtzii MFLUCC 19-0629 through bioactivity and bioinformatics studies for enhanced sustainable agriculture production.</title>
        <authorList>
            <person name="Brooks S."/>
            <person name="Weaver J.A."/>
            <person name="Klomchit A."/>
            <person name="Alharthi S.A."/>
            <person name="Onlamun T."/>
            <person name="Nurani R."/>
            <person name="Vong T.K."/>
            <person name="Alberti F."/>
            <person name="Greco C."/>
        </authorList>
    </citation>
    <scope>NUCLEOTIDE SEQUENCE [LARGE SCALE GENOMIC DNA]</scope>
    <source>
        <strain evidence="4">MFLUCC 19-0629</strain>
    </source>
</reference>
<keyword evidence="5" id="KW-1185">Reference proteome</keyword>
<evidence type="ECO:0000313" key="5">
    <source>
        <dbReference type="Proteomes" id="UP001369815"/>
    </source>
</evidence>
<dbReference type="EMBL" id="JBANMG010000005">
    <property type="protein sequence ID" value="KAK6953227.1"/>
    <property type="molecule type" value="Genomic_DNA"/>
</dbReference>
<sequence>MTEVEHEYWPTPSTLPQPLTSTLKPNPQPNSLLLTTLAPEIRFMIYEYVFGSAELHILIHNQKLVTVPCIDPPATDSAGHEHCVDLPLDRPPGMDWPEGSSIAQMSPSDKRRGRALLSVCSAIIFSFIVFPRAMLPHHANLLHHVRLALALFVQDNMISVHFNNAFSRAWPGWDQDYISGDTPWQCTWNAMAELKSLHTLVVTLDVRSGIPPDGSTLHESLPSDFEVSLFEPMKQVSCPDFLLRVNWTSTGVPLDEYPFRIERFKT</sequence>
<evidence type="ECO:0000256" key="1">
    <source>
        <dbReference type="SAM" id="MobiDB-lite"/>
    </source>
</evidence>
<keyword evidence="2" id="KW-0472">Membrane</keyword>
<keyword evidence="2" id="KW-1133">Transmembrane helix</keyword>